<evidence type="ECO:0000313" key="3">
    <source>
        <dbReference type="Proteomes" id="UP001164746"/>
    </source>
</evidence>
<dbReference type="InterPro" id="IPR011044">
    <property type="entry name" value="Quino_amine_DH_bsu"/>
</dbReference>
<feature type="coiled-coil region" evidence="1">
    <location>
        <begin position="200"/>
        <end position="262"/>
    </location>
</feature>
<protein>
    <recommendedName>
        <fullName evidence="4">B box-type domain-containing protein</fullName>
    </recommendedName>
</protein>
<keyword evidence="3" id="KW-1185">Reference proteome</keyword>
<dbReference type="InterPro" id="IPR015943">
    <property type="entry name" value="WD40/YVTN_repeat-like_dom_sf"/>
</dbReference>
<dbReference type="PANTHER" id="PTHR25462:SF229">
    <property type="entry name" value="TRANSCRIPTION INTERMEDIARY FACTOR 1-BETA"/>
    <property type="match status" value="1"/>
</dbReference>
<sequence length="557" mass="61960">MEVSGKLLPVDKSESTTDPANCQPCSKDGKHVPAISYCQVCAEFLCPSCAKTHRNMSATASHALRENGDMPNPASALLEGGLTEPCKEHPGEFIKYHCPAHKKLCCGHCIVQQHQGCKMNIIAEVSRDFLEGRDYNTLKANLSDLKEELGQCSRDIEAIQESTTEDCLKDLDQLRAYTTDIKQHLDQREQELSAQIYQIKEEKQSTLNSLATNCQSLQSKCQKTTTQLETQESNSNKLFIAANRALEQTPGLQREVEELKHKMNIPQYKLTKDANTKERFSKLDSKNIRLIRKHFFSSDFITDVTDMTLLPDDRLLFVDRNNKNVKLMLLKQDDCSSVELNNDPFGLCVLPGDRAAVTLPIPGKICLIKTLGNLSKEDSFEAGKGCRGIAYHDGKLIVSFQKKFSSPARVVLMDLKGNVLKSSEDHSNRLSVFQQPFNLTANSKHSLLYISDCGTNMVTELNIDLAVVQTFPLKTKPSGITSIGDTELLVCSRSTNAVSHIDTSTGQITEILEGKDGADGQRAVQFCLETHLLYKTEYTDSKCSLGVYKDDKCVFAL</sequence>
<gene>
    <name evidence="2" type="ORF">MAR_028859</name>
</gene>
<proteinExistence type="predicted"/>
<dbReference type="Gene3D" id="2.130.10.10">
    <property type="entry name" value="YVTN repeat-like/Quinoprotein amine dehydrogenase"/>
    <property type="match status" value="1"/>
</dbReference>
<feature type="coiled-coil region" evidence="1">
    <location>
        <begin position="135"/>
        <end position="162"/>
    </location>
</feature>
<dbReference type="InterPro" id="IPR047153">
    <property type="entry name" value="TRIM45/56/19-like"/>
</dbReference>
<keyword evidence="1" id="KW-0175">Coiled coil</keyword>
<dbReference type="SUPFAM" id="SSF57845">
    <property type="entry name" value="B-box zinc-binding domain"/>
    <property type="match status" value="1"/>
</dbReference>
<reference evidence="2" key="1">
    <citation type="submission" date="2022-11" db="EMBL/GenBank/DDBJ databases">
        <title>Centuries of genome instability and evolution in soft-shell clam transmissible cancer (bioRxiv).</title>
        <authorList>
            <person name="Hart S.F.M."/>
            <person name="Yonemitsu M.A."/>
            <person name="Giersch R.M."/>
            <person name="Beal B.F."/>
            <person name="Arriagada G."/>
            <person name="Davis B.W."/>
            <person name="Ostrander E.A."/>
            <person name="Goff S.P."/>
            <person name="Metzger M.J."/>
        </authorList>
    </citation>
    <scope>NUCLEOTIDE SEQUENCE</scope>
    <source>
        <strain evidence="2">MELC-2E11</strain>
        <tissue evidence="2">Siphon/mantle</tissue>
    </source>
</reference>
<evidence type="ECO:0000256" key="1">
    <source>
        <dbReference type="SAM" id="Coils"/>
    </source>
</evidence>
<name>A0ABY7DI64_MYAAR</name>
<dbReference type="SUPFAM" id="SSF50969">
    <property type="entry name" value="YVTN repeat-like/Quinoprotein amine dehydrogenase"/>
    <property type="match status" value="1"/>
</dbReference>
<dbReference type="CDD" id="cd19756">
    <property type="entry name" value="Bbox2"/>
    <property type="match status" value="1"/>
</dbReference>
<dbReference type="Gene3D" id="3.30.160.60">
    <property type="entry name" value="Classic Zinc Finger"/>
    <property type="match status" value="1"/>
</dbReference>
<dbReference type="PANTHER" id="PTHR25462">
    <property type="entry name" value="BONUS, ISOFORM C-RELATED"/>
    <property type="match status" value="1"/>
</dbReference>
<dbReference type="Proteomes" id="UP001164746">
    <property type="component" value="Chromosome 2"/>
</dbReference>
<dbReference type="EMBL" id="CP111013">
    <property type="protein sequence ID" value="WAQ96169.1"/>
    <property type="molecule type" value="Genomic_DNA"/>
</dbReference>
<evidence type="ECO:0008006" key="4">
    <source>
        <dbReference type="Google" id="ProtNLM"/>
    </source>
</evidence>
<accession>A0ABY7DI64</accession>
<evidence type="ECO:0000313" key="2">
    <source>
        <dbReference type="EMBL" id="WAQ96169.1"/>
    </source>
</evidence>
<organism evidence="2 3">
    <name type="scientific">Mya arenaria</name>
    <name type="common">Soft-shell clam</name>
    <dbReference type="NCBI Taxonomy" id="6604"/>
    <lineage>
        <taxon>Eukaryota</taxon>
        <taxon>Metazoa</taxon>
        <taxon>Spiralia</taxon>
        <taxon>Lophotrochozoa</taxon>
        <taxon>Mollusca</taxon>
        <taxon>Bivalvia</taxon>
        <taxon>Autobranchia</taxon>
        <taxon>Heteroconchia</taxon>
        <taxon>Euheterodonta</taxon>
        <taxon>Imparidentia</taxon>
        <taxon>Neoheterodontei</taxon>
        <taxon>Myida</taxon>
        <taxon>Myoidea</taxon>
        <taxon>Myidae</taxon>
        <taxon>Mya</taxon>
    </lineage>
</organism>